<evidence type="ECO:0000313" key="13">
    <source>
        <dbReference type="EMBL" id="SAL64752.1"/>
    </source>
</evidence>
<dbReference type="InterPro" id="IPR002299">
    <property type="entry name" value="Porin_Neis"/>
</dbReference>
<evidence type="ECO:0000256" key="8">
    <source>
        <dbReference type="ARBA" id="ARBA00023114"/>
    </source>
</evidence>
<feature type="signal peptide" evidence="11">
    <location>
        <begin position="1"/>
        <end position="22"/>
    </location>
</feature>
<evidence type="ECO:0000256" key="1">
    <source>
        <dbReference type="ARBA" id="ARBA00004571"/>
    </source>
</evidence>
<evidence type="ECO:0000256" key="4">
    <source>
        <dbReference type="ARBA" id="ARBA00022452"/>
    </source>
</evidence>
<evidence type="ECO:0000256" key="7">
    <source>
        <dbReference type="ARBA" id="ARBA00023065"/>
    </source>
</evidence>
<evidence type="ECO:0000256" key="5">
    <source>
        <dbReference type="ARBA" id="ARBA00022692"/>
    </source>
</evidence>
<evidence type="ECO:0000256" key="11">
    <source>
        <dbReference type="SAM" id="SignalP"/>
    </source>
</evidence>
<reference evidence="14" key="1">
    <citation type="submission" date="2016-01" db="EMBL/GenBank/DDBJ databases">
        <authorList>
            <person name="Peeters C."/>
        </authorList>
    </citation>
    <scope>NUCLEOTIDE SEQUENCE [LARGE SCALE GENOMIC DNA]</scope>
</reference>
<evidence type="ECO:0000256" key="10">
    <source>
        <dbReference type="ARBA" id="ARBA00023237"/>
    </source>
</evidence>
<feature type="chain" id="PRO_5011116293" evidence="11">
    <location>
        <begin position="23"/>
        <end position="378"/>
    </location>
</feature>
<dbReference type="PRINTS" id="PR00182">
    <property type="entry name" value="ECOLNEIPORIN"/>
</dbReference>
<feature type="domain" description="Porin" evidence="12">
    <location>
        <begin position="18"/>
        <end position="343"/>
    </location>
</feature>
<keyword evidence="8" id="KW-0626">Porin</keyword>
<evidence type="ECO:0000256" key="3">
    <source>
        <dbReference type="ARBA" id="ARBA00022448"/>
    </source>
</evidence>
<dbReference type="Proteomes" id="UP000054740">
    <property type="component" value="Unassembled WGS sequence"/>
</dbReference>
<name>A0A158J726_CABCO</name>
<comment type="subunit">
    <text evidence="2">Homotrimer.</text>
</comment>
<evidence type="ECO:0000256" key="9">
    <source>
        <dbReference type="ARBA" id="ARBA00023136"/>
    </source>
</evidence>
<comment type="subcellular location">
    <subcellularLocation>
        <location evidence="1">Cell outer membrane</location>
        <topology evidence="1">Multi-pass membrane protein</topology>
    </subcellularLocation>
</comment>
<dbReference type="InterPro" id="IPR001702">
    <property type="entry name" value="Porin_Gram-ve"/>
</dbReference>
<dbReference type="PANTHER" id="PTHR34501">
    <property type="entry name" value="PROTEIN YDDL-RELATED"/>
    <property type="match status" value="1"/>
</dbReference>
<evidence type="ECO:0000259" key="12">
    <source>
        <dbReference type="Pfam" id="PF13609"/>
    </source>
</evidence>
<dbReference type="RefSeq" id="WP_053568963.1">
    <property type="nucleotide sequence ID" value="NZ_FCNY02000021.1"/>
</dbReference>
<dbReference type="EMBL" id="FCNY02000021">
    <property type="protein sequence ID" value="SAL64752.1"/>
    <property type="molecule type" value="Genomic_DNA"/>
</dbReference>
<keyword evidence="14" id="KW-1185">Reference proteome</keyword>
<keyword evidence="5" id="KW-0812">Transmembrane</keyword>
<keyword evidence="3" id="KW-0813">Transport</keyword>
<dbReference type="InterPro" id="IPR033900">
    <property type="entry name" value="Gram_neg_porin_domain"/>
</dbReference>
<evidence type="ECO:0000256" key="6">
    <source>
        <dbReference type="ARBA" id="ARBA00022729"/>
    </source>
</evidence>
<sequence>MRNTNKAIGFLAGVLFFGGAQAQSAVTLYGVIDTGLMYVHHSQGQTNQYLMSTGILSGSRWGVKGSEDLGGGLAAVFQLENGFNSGTGQFFQGGRMFGRQAYVGLSGKDTWGTVTFGRQYDPLVDKVQPVQGDNWLAGFFIAPGDVDNSDNSVRFNNAVKWVSPVWGGLQVEAMYSLGGIAGATGSGQTYSAAAGWSGGPVNVAAGYMHVDNGNATLSTRGTTTADSFFNSSVNAAYATARSINIGRAGGNYAFGPVIVGGYYSYSEYNPDASSTFTRSEKYHNGSVYAVWNITPALLTEIGYNYMRSLGDSSAKRHQVALGADYNLSKRTDVYGVVAYAHATGTDGKGVAQAVIGSEDIDAGKPSQVMATVGIRHKF</sequence>
<dbReference type="GO" id="GO:0009279">
    <property type="term" value="C:cell outer membrane"/>
    <property type="evidence" value="ECO:0007669"/>
    <property type="project" value="UniProtKB-SubCell"/>
</dbReference>
<proteinExistence type="predicted"/>
<dbReference type="GO" id="GO:0046930">
    <property type="term" value="C:pore complex"/>
    <property type="evidence" value="ECO:0007669"/>
    <property type="project" value="UniProtKB-KW"/>
</dbReference>
<dbReference type="InterPro" id="IPR050298">
    <property type="entry name" value="Gram-neg_bact_OMP"/>
</dbReference>
<keyword evidence="4" id="KW-1134">Transmembrane beta strand</keyword>
<evidence type="ECO:0000256" key="2">
    <source>
        <dbReference type="ARBA" id="ARBA00011233"/>
    </source>
</evidence>
<gene>
    <name evidence="13" type="ORF">AWB70_06021</name>
</gene>
<dbReference type="Gene3D" id="2.40.160.10">
    <property type="entry name" value="Porin"/>
    <property type="match status" value="1"/>
</dbReference>
<protein>
    <submittedName>
        <fullName evidence="13">Porin</fullName>
    </submittedName>
</protein>
<dbReference type="PRINTS" id="PR00184">
    <property type="entry name" value="NEISSPPORIN"/>
</dbReference>
<dbReference type="Pfam" id="PF13609">
    <property type="entry name" value="Porin_4"/>
    <property type="match status" value="1"/>
</dbReference>
<dbReference type="CDD" id="cd00342">
    <property type="entry name" value="gram_neg_porins"/>
    <property type="match status" value="1"/>
</dbReference>
<dbReference type="InterPro" id="IPR023614">
    <property type="entry name" value="Porin_dom_sf"/>
</dbReference>
<dbReference type="SUPFAM" id="SSF56935">
    <property type="entry name" value="Porins"/>
    <property type="match status" value="1"/>
</dbReference>
<organism evidence="13 14">
    <name type="scientific">Caballeronia cordobensis</name>
    <name type="common">Burkholderia cordobensis</name>
    <dbReference type="NCBI Taxonomy" id="1353886"/>
    <lineage>
        <taxon>Bacteria</taxon>
        <taxon>Pseudomonadati</taxon>
        <taxon>Pseudomonadota</taxon>
        <taxon>Betaproteobacteria</taxon>
        <taxon>Burkholderiales</taxon>
        <taxon>Burkholderiaceae</taxon>
        <taxon>Caballeronia</taxon>
    </lineage>
</organism>
<accession>A0A158J726</accession>
<dbReference type="AlphaFoldDB" id="A0A158J726"/>
<evidence type="ECO:0000313" key="14">
    <source>
        <dbReference type="Proteomes" id="UP000054740"/>
    </source>
</evidence>
<dbReference type="GO" id="GO:0034220">
    <property type="term" value="P:monoatomic ion transmembrane transport"/>
    <property type="evidence" value="ECO:0007669"/>
    <property type="project" value="InterPro"/>
</dbReference>
<dbReference type="PANTHER" id="PTHR34501:SF9">
    <property type="entry name" value="MAJOR OUTER MEMBRANE PROTEIN P.IA"/>
    <property type="match status" value="1"/>
</dbReference>
<keyword evidence="9" id="KW-0472">Membrane</keyword>
<dbReference type="GO" id="GO:0015288">
    <property type="term" value="F:porin activity"/>
    <property type="evidence" value="ECO:0007669"/>
    <property type="project" value="UniProtKB-KW"/>
</dbReference>
<keyword evidence="7" id="KW-0406">Ion transport</keyword>
<keyword evidence="6 11" id="KW-0732">Signal</keyword>
<keyword evidence="10" id="KW-0998">Cell outer membrane</keyword>